<evidence type="ECO:0008006" key="3">
    <source>
        <dbReference type="Google" id="ProtNLM"/>
    </source>
</evidence>
<sequence>MITSESDKLLLQHLKSLPTELQHQILSYVTPLDNYQFHKRTGTYVLDEERMRREVIKNKVPEQLNAETWAKTFDAFVEKIKKRRVYSNAENSFSAFFENADDSEYFLRDNYRITVESQHYEDKDGHIQLIGRDLLDIDDHEEGMNLKVGSENLKALNEACTLSRTYSLPFRCIYAFIDAKLGLLYSLSNAEDHVTLYVKNINTDEPATTHLISENVRDRLNVASLAAAGDHVYVFTSSLGKLNYVNLRSNVYCEARFEDMRESAVNYLFVMGNHIVIYDGFRTKMCSVVCSGTDYSIESKTIDLEEKMQGFYREYNDCVLYLDEDGDVRLIYVDDDKIVDKKILRYKSRIYGVHVVTPHIFRVDAGDICDFYYLDHPKDTPKLGFRTNSVTHYGI</sequence>
<protein>
    <recommendedName>
        <fullName evidence="3">F-box domain-containing protein</fullName>
    </recommendedName>
</protein>
<dbReference type="EMBL" id="CAJFCW020000002">
    <property type="protein sequence ID" value="CAG9095983.1"/>
    <property type="molecule type" value="Genomic_DNA"/>
</dbReference>
<dbReference type="AlphaFoldDB" id="A0A811K8Q5"/>
<organism evidence="1 2">
    <name type="scientific">Bursaphelenchus okinawaensis</name>
    <dbReference type="NCBI Taxonomy" id="465554"/>
    <lineage>
        <taxon>Eukaryota</taxon>
        <taxon>Metazoa</taxon>
        <taxon>Ecdysozoa</taxon>
        <taxon>Nematoda</taxon>
        <taxon>Chromadorea</taxon>
        <taxon>Rhabditida</taxon>
        <taxon>Tylenchina</taxon>
        <taxon>Tylenchomorpha</taxon>
        <taxon>Aphelenchoidea</taxon>
        <taxon>Aphelenchoididae</taxon>
        <taxon>Bursaphelenchus</taxon>
    </lineage>
</organism>
<comment type="caution">
    <text evidence="1">The sequence shown here is derived from an EMBL/GenBank/DDBJ whole genome shotgun (WGS) entry which is preliminary data.</text>
</comment>
<accession>A0A811K8Q5</accession>
<reference evidence="1" key="1">
    <citation type="submission" date="2020-09" db="EMBL/GenBank/DDBJ databases">
        <authorList>
            <person name="Kikuchi T."/>
        </authorList>
    </citation>
    <scope>NUCLEOTIDE SEQUENCE</scope>
    <source>
        <strain evidence="1">SH1</strain>
    </source>
</reference>
<dbReference type="Proteomes" id="UP000783686">
    <property type="component" value="Unassembled WGS sequence"/>
</dbReference>
<gene>
    <name evidence="1" type="ORF">BOKJ2_LOCUS4228</name>
</gene>
<keyword evidence="2" id="KW-1185">Reference proteome</keyword>
<evidence type="ECO:0000313" key="2">
    <source>
        <dbReference type="Proteomes" id="UP000614601"/>
    </source>
</evidence>
<proteinExistence type="predicted"/>
<dbReference type="EMBL" id="CAJFDH010000002">
    <property type="protein sequence ID" value="CAD5212427.1"/>
    <property type="molecule type" value="Genomic_DNA"/>
</dbReference>
<name>A0A811K8Q5_9BILA</name>
<evidence type="ECO:0000313" key="1">
    <source>
        <dbReference type="EMBL" id="CAD5212427.1"/>
    </source>
</evidence>
<dbReference type="Proteomes" id="UP000614601">
    <property type="component" value="Unassembled WGS sequence"/>
</dbReference>